<evidence type="ECO:0000256" key="2">
    <source>
        <dbReference type="ARBA" id="ARBA00022658"/>
    </source>
</evidence>
<dbReference type="Gene3D" id="6.10.140.1000">
    <property type="match status" value="1"/>
</dbReference>
<dbReference type="PANTHER" id="PTHR13196:SF14">
    <property type="entry name" value="UDENN DOMAIN-CONTAINING PROTEIN"/>
    <property type="match status" value="1"/>
</dbReference>
<dbReference type="EMBL" id="CAXITT010000724">
    <property type="protein sequence ID" value="CAL1545599.1"/>
    <property type="molecule type" value="Genomic_DNA"/>
</dbReference>
<dbReference type="SMART" id="SM00799">
    <property type="entry name" value="DENN"/>
    <property type="match status" value="1"/>
</dbReference>
<dbReference type="InterPro" id="IPR040032">
    <property type="entry name" value="DENND1A/B/C"/>
</dbReference>
<dbReference type="InterPro" id="IPR043153">
    <property type="entry name" value="DENN_C"/>
</dbReference>
<dbReference type="FunFam" id="3.30.450.200:FF:000003">
    <property type="entry name" value="DENN domain containing 1A"/>
    <property type="match status" value="1"/>
</dbReference>
<name>A0AAV2IIL6_LYMST</name>
<dbReference type="SMART" id="SM00801">
    <property type="entry name" value="dDENN"/>
    <property type="match status" value="1"/>
</dbReference>
<feature type="region of interest" description="Disordered" evidence="4">
    <location>
        <begin position="464"/>
        <end position="540"/>
    </location>
</feature>
<dbReference type="Proteomes" id="UP001497497">
    <property type="component" value="Unassembled WGS sequence"/>
</dbReference>
<dbReference type="Pfam" id="PF03456">
    <property type="entry name" value="uDENN"/>
    <property type="match status" value="1"/>
</dbReference>
<dbReference type="GO" id="GO:0030136">
    <property type="term" value="C:clathrin-coated vesicle"/>
    <property type="evidence" value="ECO:0007669"/>
    <property type="project" value="UniProtKB-SubCell"/>
</dbReference>
<dbReference type="Pfam" id="PF03455">
    <property type="entry name" value="dDENN"/>
    <property type="match status" value="1"/>
</dbReference>
<keyword evidence="2" id="KW-0344">Guanine-nucleotide releasing factor</keyword>
<proteinExistence type="predicted"/>
<feature type="compositionally biased region" description="Polar residues" evidence="4">
    <location>
        <begin position="987"/>
        <end position="1006"/>
    </location>
</feature>
<evidence type="ECO:0000256" key="4">
    <source>
        <dbReference type="SAM" id="MobiDB-lite"/>
    </source>
</evidence>
<feature type="compositionally biased region" description="Basic and acidic residues" evidence="4">
    <location>
        <begin position="523"/>
        <end position="539"/>
    </location>
</feature>
<dbReference type="Gene3D" id="3.40.50.11500">
    <property type="match status" value="1"/>
</dbReference>
<dbReference type="GO" id="GO:1901981">
    <property type="term" value="F:phosphatidylinositol phosphate binding"/>
    <property type="evidence" value="ECO:0007669"/>
    <property type="project" value="TreeGrafter"/>
</dbReference>
<evidence type="ECO:0000256" key="3">
    <source>
        <dbReference type="ARBA" id="ARBA00023329"/>
    </source>
</evidence>
<feature type="domain" description="UDENN" evidence="5">
    <location>
        <begin position="13"/>
        <end position="393"/>
    </location>
</feature>
<dbReference type="Gene3D" id="3.30.450.200">
    <property type="match status" value="1"/>
</dbReference>
<organism evidence="6 7">
    <name type="scientific">Lymnaea stagnalis</name>
    <name type="common">Great pond snail</name>
    <name type="synonym">Helix stagnalis</name>
    <dbReference type="NCBI Taxonomy" id="6523"/>
    <lineage>
        <taxon>Eukaryota</taxon>
        <taxon>Metazoa</taxon>
        <taxon>Spiralia</taxon>
        <taxon>Lophotrochozoa</taxon>
        <taxon>Mollusca</taxon>
        <taxon>Gastropoda</taxon>
        <taxon>Heterobranchia</taxon>
        <taxon>Euthyneura</taxon>
        <taxon>Panpulmonata</taxon>
        <taxon>Hygrophila</taxon>
        <taxon>Lymnaeoidea</taxon>
        <taxon>Lymnaeidae</taxon>
        <taxon>Lymnaea</taxon>
    </lineage>
</organism>
<dbReference type="InterPro" id="IPR037516">
    <property type="entry name" value="Tripartite_DENN"/>
</dbReference>
<feature type="region of interest" description="Disordered" evidence="4">
    <location>
        <begin position="600"/>
        <end position="798"/>
    </location>
</feature>
<accession>A0AAV2IIL6</accession>
<evidence type="ECO:0000313" key="6">
    <source>
        <dbReference type="EMBL" id="CAL1545599.1"/>
    </source>
</evidence>
<dbReference type="SMART" id="SM00800">
    <property type="entry name" value="uDENN"/>
    <property type="match status" value="1"/>
</dbReference>
<dbReference type="InterPro" id="IPR005113">
    <property type="entry name" value="uDENN_dom"/>
</dbReference>
<feature type="compositionally biased region" description="Basic and acidic residues" evidence="4">
    <location>
        <begin position="625"/>
        <end position="635"/>
    </location>
</feature>
<protein>
    <recommendedName>
        <fullName evidence="5">UDENN domain-containing protein</fullName>
    </recommendedName>
</protein>
<feature type="compositionally biased region" description="Pro residues" evidence="4">
    <location>
        <begin position="507"/>
        <end position="516"/>
    </location>
</feature>
<evidence type="ECO:0000313" key="7">
    <source>
        <dbReference type="Proteomes" id="UP001497497"/>
    </source>
</evidence>
<dbReference type="GO" id="GO:0006897">
    <property type="term" value="P:endocytosis"/>
    <property type="evidence" value="ECO:0007669"/>
    <property type="project" value="TreeGrafter"/>
</dbReference>
<dbReference type="GO" id="GO:0032456">
    <property type="term" value="P:endocytic recycling"/>
    <property type="evidence" value="ECO:0007669"/>
    <property type="project" value="TreeGrafter"/>
</dbReference>
<comment type="subcellular location">
    <subcellularLocation>
        <location evidence="1">Cytoplasmic vesicle</location>
        <location evidence="1">Clathrin-coated vesicle</location>
    </subcellularLocation>
</comment>
<evidence type="ECO:0000256" key="1">
    <source>
        <dbReference type="ARBA" id="ARBA00004132"/>
    </source>
</evidence>
<dbReference type="FunFam" id="3.40.50.11500:FF:000001">
    <property type="entry name" value="Putative DENN domain-containing protein 1A"/>
    <property type="match status" value="1"/>
</dbReference>
<feature type="compositionally biased region" description="Basic and acidic residues" evidence="4">
    <location>
        <begin position="1037"/>
        <end position="1049"/>
    </location>
</feature>
<dbReference type="InterPro" id="IPR001194">
    <property type="entry name" value="cDENN_dom"/>
</dbReference>
<feature type="compositionally biased region" description="Low complexity" evidence="4">
    <location>
        <begin position="1007"/>
        <end position="1017"/>
    </location>
</feature>
<feature type="region of interest" description="Disordered" evidence="4">
    <location>
        <begin position="941"/>
        <end position="1063"/>
    </location>
</feature>
<keyword evidence="7" id="KW-1185">Reference proteome</keyword>
<gene>
    <name evidence="6" type="ORF">GSLYS_00019062001</name>
</gene>
<sequence length="1063" mass="118245">MGSRLRDKPKQLFEVFVEIAKSERDDEAPFILQQYPPGFDDKEALTMIPKFAFPCKTEVSTVDHFSFVLTDLDGLFRFGYCRHGTGHQTCLCIVSWLPWYEIFYKLLDLIADITNKSENNNVMTLLEKTYNQDVPAPKLPVTIVANENKQLICMFVFLQQMFSFTTPDPNELPSITSNRNLKEYYSAVDHDNMMKIFASMLHERRIYMTSKKLSRLTACIHAAEALLYPMHWQHLYIPILPSHLIDYISAPMPYLIGVHKNLLEKLTINRVDVGDAVVVDLDSNTVESAYDDLGDLPDDVSNFLKKKLKKDAKHSMMNSGDAISRAFLQAIVRLIGGYRDALKFRPGEAITFDPEAFVQSRSSQSTQLFLEGMLSLQIFQQFIRGRLELLETGRGYTDIFDEEAYRYADKLNNQPKYSKFFNSAKKSGTKSIMKAAPMMSTAVQSITEQGRKAMSGFKTKISGFTEPEEKKGNDFRVSGGLVHSKPLRQTSAYQPSVRATRVNPSMDIPPRPPPPNKSQSRPETTKVHLGEPSHDDSHLRLSYHTPDVSLMGDREIQAAIYRSASAEMLPNHYKEGSSGSCSTQSSDSIEGSEFQFDRFANSDEDSESIRSDQSKPQEPNNTADKLIRPQQDKLIRTSIKSNSSDVQPVPPPRGKRNTKSSPLPSPASSPAIEPRSSIQTPPKPLPRQSSLSKAVKEETTPPKAEVHETPLIKFDSTESETTDSDIFDPLGSPKPKQGETTLVSLEGSDAEDKDSVDMRSWQRNQGSRVSLTRQKAFRRDSPAAPLRSGYKDDDLDIITPRKDSTTEFFDPLSDSNKLDESSDTVGSLAVKMDPLSSHSPRRESSDLLMQEWSVASLTKGPNVILPVGLIPTRISQPSNPFHSRQAYNMPLVHQSLPSNNAFHAQQQARSVSMAHQGQMAPLSSPQHAFQRVSLPVMSTVPHNQNPGKLPTKSYAPYSVPQSSLPLQNRAVGNLSASPHHGGVPVGQTMTPQPLSAKNSPTVSPCASRSSTPAVSSSKQSALFGDLLDIDFGGSQKKPKDSVTEDKPSIDKTPPQQSKWETFD</sequence>
<dbReference type="GO" id="GO:0005085">
    <property type="term" value="F:guanyl-nucleotide exchange factor activity"/>
    <property type="evidence" value="ECO:0007669"/>
    <property type="project" value="UniProtKB-KW"/>
</dbReference>
<dbReference type="AlphaFoldDB" id="A0AAV2IIL6"/>
<keyword evidence="3" id="KW-0968">Cytoplasmic vesicle</keyword>
<dbReference type="PANTHER" id="PTHR13196">
    <property type="entry name" value="DENN DOMAIN-CONTAINING"/>
    <property type="match status" value="1"/>
</dbReference>
<feature type="compositionally biased region" description="Basic and acidic residues" evidence="4">
    <location>
        <begin position="694"/>
        <end position="710"/>
    </location>
</feature>
<feature type="compositionally biased region" description="Polar residues" evidence="4">
    <location>
        <begin position="1053"/>
        <end position="1063"/>
    </location>
</feature>
<feature type="compositionally biased region" description="Low complexity" evidence="4">
    <location>
        <begin position="660"/>
        <end position="678"/>
    </location>
</feature>
<comment type="caution">
    <text evidence="6">The sequence shown here is derived from an EMBL/GenBank/DDBJ whole genome shotgun (WGS) entry which is preliminary data.</text>
</comment>
<feature type="compositionally biased region" description="Acidic residues" evidence="4">
    <location>
        <begin position="717"/>
        <end position="726"/>
    </location>
</feature>
<dbReference type="GO" id="GO:0005829">
    <property type="term" value="C:cytosol"/>
    <property type="evidence" value="ECO:0007669"/>
    <property type="project" value="TreeGrafter"/>
</dbReference>
<dbReference type="Pfam" id="PF02141">
    <property type="entry name" value="DENN"/>
    <property type="match status" value="1"/>
</dbReference>
<reference evidence="6 7" key="1">
    <citation type="submission" date="2024-04" db="EMBL/GenBank/DDBJ databases">
        <authorList>
            <consortium name="Genoscope - CEA"/>
            <person name="William W."/>
        </authorList>
    </citation>
    <scope>NUCLEOTIDE SEQUENCE [LARGE SCALE GENOMIC DNA]</scope>
</reference>
<evidence type="ECO:0000259" key="5">
    <source>
        <dbReference type="PROSITE" id="PS50211"/>
    </source>
</evidence>
<dbReference type="PROSITE" id="PS50211">
    <property type="entry name" value="DENN"/>
    <property type="match status" value="1"/>
</dbReference>
<feature type="compositionally biased region" description="Polar residues" evidence="4">
    <location>
        <begin position="761"/>
        <end position="773"/>
    </location>
</feature>
<dbReference type="InterPro" id="IPR005112">
    <property type="entry name" value="dDENN_dom"/>
</dbReference>